<reference evidence="1 2" key="1">
    <citation type="journal article" date="2019" name="Nat. Ecol. Evol.">
        <title>Megaphylogeny resolves global patterns of mushroom evolution.</title>
        <authorList>
            <person name="Varga T."/>
            <person name="Krizsan K."/>
            <person name="Foldi C."/>
            <person name="Dima B."/>
            <person name="Sanchez-Garcia M."/>
            <person name="Sanchez-Ramirez S."/>
            <person name="Szollosi G.J."/>
            <person name="Szarkandi J.G."/>
            <person name="Papp V."/>
            <person name="Albert L."/>
            <person name="Andreopoulos W."/>
            <person name="Angelini C."/>
            <person name="Antonin V."/>
            <person name="Barry K.W."/>
            <person name="Bougher N.L."/>
            <person name="Buchanan P."/>
            <person name="Buyck B."/>
            <person name="Bense V."/>
            <person name="Catcheside P."/>
            <person name="Chovatia M."/>
            <person name="Cooper J."/>
            <person name="Damon W."/>
            <person name="Desjardin D."/>
            <person name="Finy P."/>
            <person name="Geml J."/>
            <person name="Haridas S."/>
            <person name="Hughes K."/>
            <person name="Justo A."/>
            <person name="Karasinski D."/>
            <person name="Kautmanova I."/>
            <person name="Kiss B."/>
            <person name="Kocsube S."/>
            <person name="Kotiranta H."/>
            <person name="LaButti K.M."/>
            <person name="Lechner B.E."/>
            <person name="Liimatainen K."/>
            <person name="Lipzen A."/>
            <person name="Lukacs Z."/>
            <person name="Mihaltcheva S."/>
            <person name="Morgado L.N."/>
            <person name="Niskanen T."/>
            <person name="Noordeloos M.E."/>
            <person name="Ohm R.A."/>
            <person name="Ortiz-Santana B."/>
            <person name="Ovrebo C."/>
            <person name="Racz N."/>
            <person name="Riley R."/>
            <person name="Savchenko A."/>
            <person name="Shiryaev A."/>
            <person name="Soop K."/>
            <person name="Spirin V."/>
            <person name="Szebenyi C."/>
            <person name="Tomsovsky M."/>
            <person name="Tulloss R.E."/>
            <person name="Uehling J."/>
            <person name="Grigoriev I.V."/>
            <person name="Vagvolgyi C."/>
            <person name="Papp T."/>
            <person name="Martin F.M."/>
            <person name="Miettinen O."/>
            <person name="Hibbett D.S."/>
            <person name="Nagy L.G."/>
        </authorList>
    </citation>
    <scope>NUCLEOTIDE SEQUENCE [LARGE SCALE GENOMIC DNA]</scope>
    <source>
        <strain evidence="1 2">NL-1719</strain>
    </source>
</reference>
<name>A0ACD2ZYW3_9AGAR</name>
<dbReference type="EMBL" id="ML209200">
    <property type="protein sequence ID" value="TFK58778.1"/>
    <property type="molecule type" value="Genomic_DNA"/>
</dbReference>
<dbReference type="Proteomes" id="UP000308600">
    <property type="component" value="Unassembled WGS sequence"/>
</dbReference>
<evidence type="ECO:0000313" key="2">
    <source>
        <dbReference type="Proteomes" id="UP000308600"/>
    </source>
</evidence>
<organism evidence="1 2">
    <name type="scientific">Pluteus cervinus</name>
    <dbReference type="NCBI Taxonomy" id="181527"/>
    <lineage>
        <taxon>Eukaryota</taxon>
        <taxon>Fungi</taxon>
        <taxon>Dikarya</taxon>
        <taxon>Basidiomycota</taxon>
        <taxon>Agaricomycotina</taxon>
        <taxon>Agaricomycetes</taxon>
        <taxon>Agaricomycetidae</taxon>
        <taxon>Agaricales</taxon>
        <taxon>Pluteineae</taxon>
        <taxon>Pluteaceae</taxon>
        <taxon>Pluteus</taxon>
    </lineage>
</organism>
<protein>
    <submittedName>
        <fullName evidence="1">Uncharacterized protein</fullName>
    </submittedName>
</protein>
<proteinExistence type="predicted"/>
<evidence type="ECO:0000313" key="1">
    <source>
        <dbReference type="EMBL" id="TFK58778.1"/>
    </source>
</evidence>
<sequence>MAALHESDISPNSGFPNIRRDELEQNLEQVSSEAARLEVQLAALTARHAQLTKATLFYRAALAPWKQLPNEVLQRIFILTKSEEPPTCVPFSRTTAPMHVAQVCSRWRGVALTTPALWKDLKWVYLPRDKHAGEEDLAFARNWISRASYAPLSILV</sequence>
<keyword evidence="2" id="KW-1185">Reference proteome</keyword>
<gene>
    <name evidence="1" type="ORF">BDN72DRAFT_829520</name>
</gene>
<accession>A0ACD2ZYW3</accession>
<feature type="non-terminal residue" evidence="1">
    <location>
        <position position="156"/>
    </location>
</feature>